<feature type="chain" id="PRO_5039920756" evidence="1">
    <location>
        <begin position="16"/>
        <end position="57"/>
    </location>
</feature>
<dbReference type="EMBL" id="CH474015">
    <property type="protein sequence ID" value="EDL85665.1"/>
    <property type="molecule type" value="Genomic_DNA"/>
</dbReference>
<feature type="signal peptide" evidence="1">
    <location>
        <begin position="1"/>
        <end position="15"/>
    </location>
</feature>
<organism evidence="2 3">
    <name type="scientific">Rattus norvegicus</name>
    <name type="common">Rat</name>
    <dbReference type="NCBI Taxonomy" id="10116"/>
    <lineage>
        <taxon>Eukaryota</taxon>
        <taxon>Metazoa</taxon>
        <taxon>Chordata</taxon>
        <taxon>Craniata</taxon>
        <taxon>Vertebrata</taxon>
        <taxon>Euteleostomi</taxon>
        <taxon>Mammalia</taxon>
        <taxon>Eutheria</taxon>
        <taxon>Euarchontoglires</taxon>
        <taxon>Glires</taxon>
        <taxon>Rodentia</taxon>
        <taxon>Myomorpha</taxon>
        <taxon>Muroidea</taxon>
        <taxon>Muridae</taxon>
        <taxon>Murinae</taxon>
        <taxon>Rattus</taxon>
    </lineage>
</organism>
<evidence type="ECO:0000313" key="3">
    <source>
        <dbReference type="Proteomes" id="UP000234681"/>
    </source>
</evidence>
<evidence type="ECO:0000256" key="1">
    <source>
        <dbReference type="SAM" id="SignalP"/>
    </source>
</evidence>
<protein>
    <submittedName>
        <fullName evidence="2">RCG52058, isoform CRA_a</fullName>
    </submittedName>
</protein>
<proteinExistence type="predicted"/>
<gene>
    <name evidence="2" type="ORF">rCG_52058</name>
</gene>
<dbReference type="Proteomes" id="UP000234681">
    <property type="component" value="Chromosome 2"/>
</dbReference>
<accession>A6K335</accession>
<sequence>MLFFVLLLKVTWILAADGGHHWTYEGEIGTPDGLALLSPWGPSPGMKTCPKEGKSFS</sequence>
<reference evidence="2 3" key="1">
    <citation type="submission" date="2005-09" db="EMBL/GenBank/DDBJ databases">
        <authorList>
            <person name="Mural R.J."/>
            <person name="Li P.W."/>
            <person name="Adams M.D."/>
            <person name="Amanatides P.G."/>
            <person name="Baden-Tillson H."/>
            <person name="Barnstead M."/>
            <person name="Chin S.H."/>
            <person name="Dew I."/>
            <person name="Evans C.A."/>
            <person name="Ferriera S."/>
            <person name="Flanigan M."/>
            <person name="Fosler C."/>
            <person name="Glodek A."/>
            <person name="Gu Z."/>
            <person name="Holt R.A."/>
            <person name="Jennings D."/>
            <person name="Kraft C.L."/>
            <person name="Lu F."/>
            <person name="Nguyen T."/>
            <person name="Nusskern D.R."/>
            <person name="Pfannkoch C.M."/>
            <person name="Sitter C."/>
            <person name="Sutton G.G."/>
            <person name="Venter J.C."/>
            <person name="Wang Z."/>
            <person name="Woodage T."/>
            <person name="Zheng X.H."/>
            <person name="Zhong F."/>
        </authorList>
    </citation>
    <scope>NUCLEOTIDE SEQUENCE [LARGE SCALE GENOMIC DNA]</scope>
    <source>
        <strain>BN</strain>
        <strain evidence="3">Sprague-Dawley</strain>
    </source>
</reference>
<name>A6K335_RAT</name>
<evidence type="ECO:0000313" key="2">
    <source>
        <dbReference type="EMBL" id="EDL85665.1"/>
    </source>
</evidence>
<dbReference type="AlphaFoldDB" id="A6K335"/>
<keyword evidence="1" id="KW-0732">Signal</keyword>